<feature type="domain" description="MoaB/Mog" evidence="1">
    <location>
        <begin position="180"/>
        <end position="259"/>
    </location>
</feature>
<dbReference type="EMBL" id="BART01011713">
    <property type="protein sequence ID" value="GAG88330.1"/>
    <property type="molecule type" value="Genomic_DNA"/>
</dbReference>
<organism evidence="2">
    <name type="scientific">marine sediment metagenome</name>
    <dbReference type="NCBI Taxonomy" id="412755"/>
    <lineage>
        <taxon>unclassified sequences</taxon>
        <taxon>metagenomes</taxon>
        <taxon>ecological metagenomes</taxon>
    </lineage>
</organism>
<dbReference type="Gene3D" id="3.40.980.10">
    <property type="entry name" value="MoaB/Mog-like domain"/>
    <property type="match status" value="1"/>
</dbReference>
<proteinExistence type="predicted"/>
<dbReference type="SUPFAM" id="SSF53218">
    <property type="entry name" value="Molybdenum cofactor biosynthesis proteins"/>
    <property type="match status" value="1"/>
</dbReference>
<evidence type="ECO:0000313" key="2">
    <source>
        <dbReference type="EMBL" id="GAG88330.1"/>
    </source>
</evidence>
<dbReference type="CDD" id="cd03522">
    <property type="entry name" value="MoeA_like"/>
    <property type="match status" value="1"/>
</dbReference>
<dbReference type="InterPro" id="IPR001453">
    <property type="entry name" value="MoaB/Mog_dom"/>
</dbReference>
<accession>X1B038</accession>
<comment type="caution">
    <text evidence="2">The sequence shown here is derived from an EMBL/GenBank/DDBJ whole genome shotgun (WGS) entry which is preliminary data.</text>
</comment>
<dbReference type="AlphaFoldDB" id="X1B038"/>
<sequence>MKKSLVKIKAENAVGTILAHDITRIIPGKFKGVGFKKGHILKKEDIPELLKIGKEHIYVLNLSEDQLHEDDAALRIAPAICGDNLAWTEPSEGKSTIVSQQAGLLKVNVRGLTRINKLGNIIVSTLKTNFPCQKGQKVAATRIIPLMIAKTKIEKLVSLAVRHRPILQLTPFRKLRVGGVVTGSEISKGLIKDEFDQYVGKKVSDYGCEFVKKIIVPDEPKLIANAVLDLKDLGCDLILTTGGLSVDPDDVTKLGVKKTG</sequence>
<dbReference type="Pfam" id="PF00994">
    <property type="entry name" value="MoCF_biosynth"/>
    <property type="match status" value="1"/>
</dbReference>
<dbReference type="InterPro" id="IPR036425">
    <property type="entry name" value="MoaB/Mog-like_dom_sf"/>
</dbReference>
<evidence type="ECO:0000259" key="1">
    <source>
        <dbReference type="Pfam" id="PF00994"/>
    </source>
</evidence>
<name>X1B038_9ZZZZ</name>
<reference evidence="2" key="1">
    <citation type="journal article" date="2014" name="Front. Microbiol.">
        <title>High frequency of phylogenetically diverse reductive dehalogenase-homologous genes in deep subseafloor sedimentary metagenomes.</title>
        <authorList>
            <person name="Kawai M."/>
            <person name="Futagami T."/>
            <person name="Toyoda A."/>
            <person name="Takaki Y."/>
            <person name="Nishi S."/>
            <person name="Hori S."/>
            <person name="Arai W."/>
            <person name="Tsubouchi T."/>
            <person name="Morono Y."/>
            <person name="Uchiyama I."/>
            <person name="Ito T."/>
            <person name="Fujiyama A."/>
            <person name="Inagaki F."/>
            <person name="Takami H."/>
        </authorList>
    </citation>
    <scope>NUCLEOTIDE SEQUENCE</scope>
    <source>
        <strain evidence="2">Expedition CK06-06</strain>
    </source>
</reference>
<protein>
    <recommendedName>
        <fullName evidence="1">MoaB/Mog domain-containing protein</fullName>
    </recommendedName>
</protein>
<feature type="non-terminal residue" evidence="2">
    <location>
        <position position="260"/>
    </location>
</feature>
<gene>
    <name evidence="2" type="ORF">S01H4_24805</name>
</gene>